<dbReference type="AlphaFoldDB" id="A0AAD5DQG8"/>
<dbReference type="GO" id="GO:0016491">
    <property type="term" value="F:oxidoreductase activity"/>
    <property type="evidence" value="ECO:0007669"/>
    <property type="project" value="UniProtKB-KW"/>
</dbReference>
<evidence type="ECO:0000256" key="2">
    <source>
        <dbReference type="ARBA" id="ARBA00023194"/>
    </source>
</evidence>
<gene>
    <name evidence="5" type="ORF">COHA_003997</name>
</gene>
<proteinExistence type="predicted"/>
<reference evidence="5" key="1">
    <citation type="submission" date="2020-11" db="EMBL/GenBank/DDBJ databases">
        <title>Chlorella ohadii genome sequencing and assembly.</title>
        <authorList>
            <person name="Murik O."/>
            <person name="Treves H."/>
            <person name="Kedem I."/>
            <person name="Shotland Y."/>
            <person name="Kaplan A."/>
        </authorList>
    </citation>
    <scope>NUCLEOTIDE SEQUENCE</scope>
    <source>
        <strain evidence="5">1</strain>
    </source>
</reference>
<dbReference type="EMBL" id="JADXDR010000053">
    <property type="protein sequence ID" value="KAI7842357.1"/>
    <property type="molecule type" value="Genomic_DNA"/>
</dbReference>
<evidence type="ECO:0000256" key="3">
    <source>
        <dbReference type="SAM" id="MobiDB-lite"/>
    </source>
</evidence>
<feature type="domain" description="TauD/TfdA-like" evidence="4">
    <location>
        <begin position="68"/>
        <end position="344"/>
    </location>
</feature>
<protein>
    <recommendedName>
        <fullName evidence="4">TauD/TfdA-like domain-containing protein</fullName>
    </recommendedName>
</protein>
<dbReference type="PANTHER" id="PTHR10696">
    <property type="entry name" value="GAMMA-BUTYROBETAINE HYDROXYLASE-RELATED"/>
    <property type="match status" value="1"/>
</dbReference>
<feature type="region of interest" description="Disordered" evidence="3">
    <location>
        <begin position="1"/>
        <end position="23"/>
    </location>
</feature>
<dbReference type="PANTHER" id="PTHR10696:SF56">
    <property type="entry name" value="TAUD_TFDA-LIKE DOMAIN-CONTAINING PROTEIN"/>
    <property type="match status" value="1"/>
</dbReference>
<evidence type="ECO:0000259" key="4">
    <source>
        <dbReference type="Pfam" id="PF02668"/>
    </source>
</evidence>
<dbReference type="SUPFAM" id="SSF51197">
    <property type="entry name" value="Clavaminate synthase-like"/>
    <property type="match status" value="1"/>
</dbReference>
<dbReference type="Pfam" id="PF02668">
    <property type="entry name" value="TauD"/>
    <property type="match status" value="1"/>
</dbReference>
<evidence type="ECO:0000313" key="5">
    <source>
        <dbReference type="EMBL" id="KAI7842357.1"/>
    </source>
</evidence>
<sequence>MAVGESLLQPAAKPAQGPGELGKPITSAAAWTASGAAAEQSKWVLELSPQQVDEILEATKHAASTGKPVQEVTRDDFPLPTLAPTLEAIRQSVLFGRGFQLIRGFPVDRLSRQEVILAYWGISLYWGHAALRQNAKGHVLSSVFLLSHRDEATSPSQVGHVKNITGSNNTFGVRVYLTSAAQPWHVDASDIVSLLSLKAARSGGRSGWASGASIYNRVLAERPDLLEELTKPVPYTRYGEINKGEKPYYEQPVINFYQGHFQIAVNDLVAGQSQQLPGIPRISDKQIEAIKYVAELANDPELHLEWDLQPGDIQLLNNWTNLHNRTEIDDHEDINERRHLLRIWRVSDDGQPLDPAYHNTTNPIGRRGIVLEGQQDTVPLEAE</sequence>
<keyword evidence="2" id="KW-0045">Antibiotic biosynthesis</keyword>
<dbReference type="InterPro" id="IPR050411">
    <property type="entry name" value="AlphaKG_dependent_hydroxylases"/>
</dbReference>
<organism evidence="5 6">
    <name type="scientific">Chlorella ohadii</name>
    <dbReference type="NCBI Taxonomy" id="2649997"/>
    <lineage>
        <taxon>Eukaryota</taxon>
        <taxon>Viridiplantae</taxon>
        <taxon>Chlorophyta</taxon>
        <taxon>core chlorophytes</taxon>
        <taxon>Trebouxiophyceae</taxon>
        <taxon>Chlorellales</taxon>
        <taxon>Chlorellaceae</taxon>
        <taxon>Chlorella clade</taxon>
        <taxon>Chlorella</taxon>
    </lineage>
</organism>
<evidence type="ECO:0000313" key="6">
    <source>
        <dbReference type="Proteomes" id="UP001205105"/>
    </source>
</evidence>
<dbReference type="InterPro" id="IPR003819">
    <property type="entry name" value="TauD/TfdA-like"/>
</dbReference>
<dbReference type="Proteomes" id="UP001205105">
    <property type="component" value="Unassembled WGS sequence"/>
</dbReference>
<evidence type="ECO:0000256" key="1">
    <source>
        <dbReference type="ARBA" id="ARBA00023002"/>
    </source>
</evidence>
<dbReference type="GO" id="GO:0017000">
    <property type="term" value="P:antibiotic biosynthetic process"/>
    <property type="evidence" value="ECO:0007669"/>
    <property type="project" value="UniProtKB-KW"/>
</dbReference>
<keyword evidence="6" id="KW-1185">Reference proteome</keyword>
<dbReference type="InterPro" id="IPR042098">
    <property type="entry name" value="TauD-like_sf"/>
</dbReference>
<name>A0AAD5DQG8_9CHLO</name>
<accession>A0AAD5DQG8</accession>
<dbReference type="Gene3D" id="3.60.130.10">
    <property type="entry name" value="Clavaminate synthase-like"/>
    <property type="match status" value="1"/>
</dbReference>
<comment type="caution">
    <text evidence="5">The sequence shown here is derived from an EMBL/GenBank/DDBJ whole genome shotgun (WGS) entry which is preliminary data.</text>
</comment>
<keyword evidence="1" id="KW-0560">Oxidoreductase</keyword>